<evidence type="ECO:0000256" key="1">
    <source>
        <dbReference type="ARBA" id="ARBA00001946"/>
    </source>
</evidence>
<dbReference type="CDD" id="cd00118">
    <property type="entry name" value="LysM"/>
    <property type="match status" value="1"/>
</dbReference>
<dbReference type="PROSITE" id="PS00123">
    <property type="entry name" value="ALKALINE_PHOSPHATASE"/>
    <property type="match status" value="1"/>
</dbReference>
<dbReference type="InterPro" id="IPR001952">
    <property type="entry name" value="Alkaline_phosphatase"/>
</dbReference>
<keyword evidence="7" id="KW-0862">Zinc</keyword>
<evidence type="ECO:0000313" key="13">
    <source>
        <dbReference type="EMBL" id="UUI03580.1"/>
    </source>
</evidence>
<dbReference type="InterPro" id="IPR018392">
    <property type="entry name" value="LysM"/>
</dbReference>
<dbReference type="InterPro" id="IPR018299">
    <property type="entry name" value="Alkaline_phosphatase_AS"/>
</dbReference>
<feature type="signal peptide" evidence="11">
    <location>
        <begin position="1"/>
        <end position="26"/>
    </location>
</feature>
<dbReference type="SUPFAM" id="SSF53649">
    <property type="entry name" value="Alkaline phosphatase-like"/>
    <property type="match status" value="1"/>
</dbReference>
<feature type="coiled-coil region" evidence="10">
    <location>
        <begin position="197"/>
        <end position="224"/>
    </location>
</feature>
<name>A0ABY5JUX1_9BACI</name>
<comment type="cofactor">
    <cofactor evidence="2">
        <name>Zn(2+)</name>
        <dbReference type="ChEBI" id="CHEBI:29105"/>
    </cofactor>
</comment>
<dbReference type="GO" id="GO:0004035">
    <property type="term" value="F:alkaline phosphatase activity"/>
    <property type="evidence" value="ECO:0007669"/>
    <property type="project" value="UniProtKB-EC"/>
</dbReference>
<dbReference type="EMBL" id="CP101914">
    <property type="protein sequence ID" value="UUI03580.1"/>
    <property type="molecule type" value="Genomic_DNA"/>
</dbReference>
<sequence length="503" mass="54121">MIRKLGVAALSAGIIFSGVSTTTASADGNSQVNNSMNNGDKAENIIYMIPDGFNADYATNYRHYKGEPAVWDNHLQGMYTTYSADSNITDSAAAGTAMSTGVKTNNGVIGLDPEGNPQQTILEASQDKDMSTGLVATSTITHATPAAFGAHVDDRNNETEIAKQLIDNEIDVLLGGGKNNFLPESEGGNQEETNVLLQAEEQGYQLIENRNQLLEADINLENENLLGLFANDAMSPELHRDAEEEPSLAEMTQTAIDTLNNDEDGFFLMVEGSQIDWAGHDNDAAWAMTDVGAFEEAVQEAIDFAEKDGNTLVIVGGDHETGGMTVGANGSGTANPEVLHSVTATGENIAADLNEDRSNAKEVVSNYTDMELSEEEVRSIQEAEDPKMAINAVISAKANVGWTSTNHTGVDIPVYAYGPGADQFSGSLDNTDLPKIIADTAEIELGGEISQNHSEKETVYTVKPGDTLFEIGLKYNYLWTTLQEINQFPNPHLIYPGDEVYFK</sequence>
<dbReference type="SMART" id="SM00257">
    <property type="entry name" value="LysM"/>
    <property type="match status" value="1"/>
</dbReference>
<keyword evidence="10" id="KW-0175">Coiled coil</keyword>
<protein>
    <submittedName>
        <fullName evidence="13">Alkaline phosphatase</fullName>
        <ecNumber evidence="13">3.1.3.1</ecNumber>
    </submittedName>
</protein>
<dbReference type="PROSITE" id="PS51782">
    <property type="entry name" value="LYSM"/>
    <property type="match status" value="1"/>
</dbReference>
<dbReference type="Proteomes" id="UP001059773">
    <property type="component" value="Chromosome"/>
</dbReference>
<evidence type="ECO:0000313" key="14">
    <source>
        <dbReference type="Proteomes" id="UP001059773"/>
    </source>
</evidence>
<evidence type="ECO:0000256" key="2">
    <source>
        <dbReference type="ARBA" id="ARBA00001947"/>
    </source>
</evidence>
<dbReference type="EC" id="3.1.3.1" evidence="13"/>
<dbReference type="Gene3D" id="3.40.720.10">
    <property type="entry name" value="Alkaline Phosphatase, subunit A"/>
    <property type="match status" value="1"/>
</dbReference>
<keyword evidence="8" id="KW-0460">Magnesium</keyword>
<evidence type="ECO:0000256" key="11">
    <source>
        <dbReference type="SAM" id="SignalP"/>
    </source>
</evidence>
<dbReference type="SMART" id="SM00098">
    <property type="entry name" value="alkPPc"/>
    <property type="match status" value="1"/>
</dbReference>
<dbReference type="SUPFAM" id="SSF54106">
    <property type="entry name" value="LysM domain"/>
    <property type="match status" value="1"/>
</dbReference>
<evidence type="ECO:0000256" key="6">
    <source>
        <dbReference type="ARBA" id="ARBA00022801"/>
    </source>
</evidence>
<evidence type="ECO:0000256" key="10">
    <source>
        <dbReference type="SAM" id="Coils"/>
    </source>
</evidence>
<evidence type="ECO:0000256" key="9">
    <source>
        <dbReference type="RuleBase" id="RU003946"/>
    </source>
</evidence>
<gene>
    <name evidence="13" type="ORF">NP439_02470</name>
</gene>
<keyword evidence="11" id="KW-0732">Signal</keyword>
<feature type="domain" description="LysM" evidence="12">
    <location>
        <begin position="458"/>
        <end position="502"/>
    </location>
</feature>
<feature type="chain" id="PRO_5047115447" evidence="11">
    <location>
        <begin position="27"/>
        <end position="503"/>
    </location>
</feature>
<dbReference type="PANTHER" id="PTHR11596:SF5">
    <property type="entry name" value="ALKALINE PHOSPHATASE"/>
    <property type="match status" value="1"/>
</dbReference>
<evidence type="ECO:0000259" key="12">
    <source>
        <dbReference type="PROSITE" id="PS51782"/>
    </source>
</evidence>
<evidence type="ECO:0000256" key="5">
    <source>
        <dbReference type="ARBA" id="ARBA00022723"/>
    </source>
</evidence>
<dbReference type="Pfam" id="PF00245">
    <property type="entry name" value="Alk_phosphatase"/>
    <property type="match status" value="1"/>
</dbReference>
<reference evidence="13" key="1">
    <citation type="submission" date="2022-07" db="EMBL/GenBank/DDBJ databases">
        <title>FELIX.</title>
        <authorList>
            <person name="Wan K.H."/>
            <person name="Park S."/>
            <person name="Lawrence Q."/>
            <person name="Eichenberger J.P."/>
            <person name="Booth B.W."/>
            <person name="Piaggio A.J."/>
            <person name="Chandler J.C."/>
            <person name="Franklin A.B."/>
            <person name="Celniker S.E."/>
        </authorList>
    </citation>
    <scope>NUCLEOTIDE SEQUENCE</scope>
    <source>
        <strain evidence="13">QA-1986 374</strain>
    </source>
</reference>
<dbReference type="PRINTS" id="PR00113">
    <property type="entry name" value="ALKPHPHTASE"/>
</dbReference>
<dbReference type="RefSeq" id="WP_256708635.1">
    <property type="nucleotide sequence ID" value="NZ_CP101914.1"/>
</dbReference>
<keyword evidence="14" id="KW-1185">Reference proteome</keyword>
<evidence type="ECO:0000256" key="3">
    <source>
        <dbReference type="ARBA" id="ARBA00005984"/>
    </source>
</evidence>
<accession>A0ABY5JUX1</accession>
<comment type="cofactor">
    <cofactor evidence="1">
        <name>Mg(2+)</name>
        <dbReference type="ChEBI" id="CHEBI:18420"/>
    </cofactor>
</comment>
<evidence type="ECO:0000256" key="4">
    <source>
        <dbReference type="ARBA" id="ARBA00022553"/>
    </source>
</evidence>
<dbReference type="Gene3D" id="3.10.350.10">
    <property type="entry name" value="LysM domain"/>
    <property type="match status" value="1"/>
</dbReference>
<keyword evidence="5" id="KW-0479">Metal-binding</keyword>
<evidence type="ECO:0000256" key="7">
    <source>
        <dbReference type="ARBA" id="ARBA00022833"/>
    </source>
</evidence>
<dbReference type="CDD" id="cd16012">
    <property type="entry name" value="ALP"/>
    <property type="match status" value="1"/>
</dbReference>
<dbReference type="InterPro" id="IPR017850">
    <property type="entry name" value="Alkaline_phosphatase_core_sf"/>
</dbReference>
<evidence type="ECO:0000256" key="8">
    <source>
        <dbReference type="ARBA" id="ARBA00022842"/>
    </source>
</evidence>
<comment type="similarity">
    <text evidence="3 9">Belongs to the alkaline phosphatase family.</text>
</comment>
<organism evidence="13 14">
    <name type="scientific">Oceanobacillus jeddahense</name>
    <dbReference type="NCBI Taxonomy" id="1462527"/>
    <lineage>
        <taxon>Bacteria</taxon>
        <taxon>Bacillati</taxon>
        <taxon>Bacillota</taxon>
        <taxon>Bacilli</taxon>
        <taxon>Bacillales</taxon>
        <taxon>Bacillaceae</taxon>
        <taxon>Oceanobacillus</taxon>
    </lineage>
</organism>
<proteinExistence type="inferred from homology"/>
<keyword evidence="6 13" id="KW-0378">Hydrolase</keyword>
<keyword evidence="4" id="KW-0597">Phosphoprotein</keyword>
<dbReference type="PANTHER" id="PTHR11596">
    <property type="entry name" value="ALKALINE PHOSPHATASE"/>
    <property type="match status" value="1"/>
</dbReference>
<dbReference type="Pfam" id="PF01476">
    <property type="entry name" value="LysM"/>
    <property type="match status" value="1"/>
</dbReference>
<dbReference type="InterPro" id="IPR036779">
    <property type="entry name" value="LysM_dom_sf"/>
</dbReference>
<dbReference type="Gene3D" id="1.10.60.40">
    <property type="match status" value="1"/>
</dbReference>